<comment type="similarity">
    <text evidence="1 10">Belongs to the PDK/BCKDK protein kinase family.</text>
</comment>
<feature type="domain" description="Histidine kinase" evidence="11">
    <location>
        <begin position="281"/>
        <end position="465"/>
    </location>
</feature>
<dbReference type="Gene3D" id="1.20.140.20">
    <property type="entry name" value="Alpha-ketoacid/pyruvate dehydrogenase kinase, N-terminal domain"/>
    <property type="match status" value="1"/>
</dbReference>
<comment type="caution">
    <text evidence="12">The sequence shown here is derived from an EMBL/GenBank/DDBJ whole genome shotgun (WGS) entry which is preliminary data.</text>
</comment>
<dbReference type="Pfam" id="PF02518">
    <property type="entry name" value="HATPase_c"/>
    <property type="match status" value="1"/>
</dbReference>
<keyword evidence="8" id="KW-0786">Thiamine pyrophosphate</keyword>
<evidence type="ECO:0000256" key="4">
    <source>
        <dbReference type="ARBA" id="ARBA00022679"/>
    </source>
</evidence>
<comment type="subcellular location">
    <subcellularLocation>
        <location evidence="10">Mitochondrion matrix</location>
    </subcellularLocation>
</comment>
<dbReference type="InterPro" id="IPR029035">
    <property type="entry name" value="DHS-like_NAD/FAD-binding_dom"/>
</dbReference>
<evidence type="ECO:0000313" key="12">
    <source>
        <dbReference type="EMBL" id="KAL2825217.1"/>
    </source>
</evidence>
<keyword evidence="9 10" id="KW-0496">Mitochondrion</keyword>
<sequence length="1065" mass="115451">MAATTRFQTLSIGCGLRFGFLRSLNPARRPFSSSSCLRFNTQNPHPPRANDAVARLAASRRRPLTLADLLKHGRPPLSEDALLASANFTLSLLPARLASRIEALRNLPFIVVANPHVSKIYGNYVHSLSTLLPWQKRQVTTLEEETQFADVLADLVHTHANTIPILARGFLECQRYIDLAEVTRFLDTHLRARIGTRLIAEQHLALHFASQPVSEGITDPRESQKHAAPSNYIGVIDTALQPARIVRTCEEFVGEICELKYGVRPRLEIDGEPDASFAYVPVHVEYILTELLKNAFRAVVESGNERQPIEVTIAAAPDVPSKYSYEHLTRPSEAQGAQPDADTGFHVDTVVGTADANESIKFSTPSSQSITIRIRDRGGGISPDVLPQIWSYSFTTFSDFNMGEGGSLDALNTISATGGQLSSIAGLGYGLPLSRAYAEYFGGSIAVQSLWGWGTDVYLTLEGYHIVMVYTASFAFFEALWEAGVRHCFVNLGSDHPSILEAMVKGQKEKPDEFPKIITCPNEMVALSMADGYARLTGKPQCVIVHVDVGTQGLGAAVHNASCGRAPVLIFAGLSPFTLEGEMRGSRTEYIHWIQDVPDQKQIVAQYCRYAADIRSGKNIKQMVHRALQFATSDPKGPVYLVGAREVMEEEIEPYTVSPHAWKGVAPSALPAEGVELIASELAAAKEPLVIVGYSGRDARGVKELVALADAFQGIRVLDTGGCDMCFPGDHPASLGLRFGVHDAIKTADLIIVADCDVPWIPTQCKPSESAKIFHIDVDPLKQQMPVFYIPSIQTFRAESATAFKQINEYVASNKRLKQVITSEESAVRGKRREEESQKARQFITELAATPAGGNDAALNASYLMCQVRKTCPLDTIWAIEAVTLTPIVSDQIAATIPNSWINCGGGGLGWSGGGALGIKLATDAEHGGSNKGKFVCQVVGDGTFLFSVPGSVYWIARRYKIPVLTIVLNNKGWNAPRRSMLLVHPNGDGSRATNEDLNISFAPTPDYPGVAKAASGGHIWAGRAATIADLGKLLPEAIQSVLNGTGAVLEAQLDGTDGKYVEKK</sequence>
<evidence type="ECO:0000256" key="7">
    <source>
        <dbReference type="ARBA" id="ARBA00022840"/>
    </source>
</evidence>
<dbReference type="SMART" id="SM00387">
    <property type="entry name" value="HATPase_c"/>
    <property type="match status" value="1"/>
</dbReference>
<evidence type="ECO:0000256" key="3">
    <source>
        <dbReference type="ARBA" id="ARBA00022553"/>
    </source>
</evidence>
<evidence type="ECO:0000256" key="8">
    <source>
        <dbReference type="ARBA" id="ARBA00023052"/>
    </source>
</evidence>
<dbReference type="PROSITE" id="PS50109">
    <property type="entry name" value="HIS_KIN"/>
    <property type="match status" value="1"/>
</dbReference>
<dbReference type="SUPFAM" id="SSF52518">
    <property type="entry name" value="Thiamin diphosphate-binding fold (THDP-binding)"/>
    <property type="match status" value="2"/>
</dbReference>
<dbReference type="NCBIfam" id="NF006203">
    <property type="entry name" value="PRK08327.1"/>
    <property type="match status" value="1"/>
</dbReference>
<dbReference type="SUPFAM" id="SSF69012">
    <property type="entry name" value="alpha-ketoacid dehydrogenase kinase, N-terminal domain"/>
    <property type="match status" value="1"/>
</dbReference>
<evidence type="ECO:0000256" key="5">
    <source>
        <dbReference type="ARBA" id="ARBA00022741"/>
    </source>
</evidence>
<evidence type="ECO:0000256" key="2">
    <source>
        <dbReference type="ARBA" id="ARBA00007812"/>
    </source>
</evidence>
<keyword evidence="13" id="KW-1185">Reference proteome</keyword>
<organism evidence="12 13">
    <name type="scientific">Aspergillus cavernicola</name>
    <dbReference type="NCBI Taxonomy" id="176166"/>
    <lineage>
        <taxon>Eukaryota</taxon>
        <taxon>Fungi</taxon>
        <taxon>Dikarya</taxon>
        <taxon>Ascomycota</taxon>
        <taxon>Pezizomycotina</taxon>
        <taxon>Eurotiomycetes</taxon>
        <taxon>Eurotiomycetidae</taxon>
        <taxon>Eurotiales</taxon>
        <taxon>Aspergillaceae</taxon>
        <taxon>Aspergillus</taxon>
        <taxon>Aspergillus subgen. Nidulantes</taxon>
    </lineage>
</organism>
<evidence type="ECO:0000256" key="6">
    <source>
        <dbReference type="ARBA" id="ARBA00022777"/>
    </source>
</evidence>
<dbReference type="InterPro" id="IPR039028">
    <property type="entry name" value="BCKD/PDK"/>
</dbReference>
<keyword evidence="3" id="KW-0597">Phosphoprotein</keyword>
<dbReference type="PANTHER" id="PTHR11947">
    <property type="entry name" value="PYRUVATE DEHYDROGENASE KINASE"/>
    <property type="match status" value="1"/>
</dbReference>
<dbReference type="InterPro" id="IPR011766">
    <property type="entry name" value="TPP_enzyme_TPP-bd"/>
</dbReference>
<evidence type="ECO:0000256" key="10">
    <source>
        <dbReference type="RuleBase" id="RU366032"/>
    </source>
</evidence>
<dbReference type="Pfam" id="PF02776">
    <property type="entry name" value="TPP_enzyme_N"/>
    <property type="match status" value="1"/>
</dbReference>
<dbReference type="Gene3D" id="3.30.565.10">
    <property type="entry name" value="Histidine kinase-like ATPase, C-terminal domain"/>
    <property type="match status" value="1"/>
</dbReference>
<dbReference type="Gene3D" id="3.40.50.1220">
    <property type="entry name" value="TPP-binding domain"/>
    <property type="match status" value="1"/>
</dbReference>
<accession>A0ABR4IBU3</accession>
<dbReference type="InterPro" id="IPR018955">
    <property type="entry name" value="BCDHK/PDK_N"/>
</dbReference>
<keyword evidence="6 10" id="KW-0418">Kinase</keyword>
<evidence type="ECO:0000256" key="9">
    <source>
        <dbReference type="ARBA" id="ARBA00023128"/>
    </source>
</evidence>
<evidence type="ECO:0000259" key="11">
    <source>
        <dbReference type="PROSITE" id="PS50109"/>
    </source>
</evidence>
<dbReference type="InterPro" id="IPR012000">
    <property type="entry name" value="Thiamin_PyroP_enz_cen_dom"/>
</dbReference>
<dbReference type="PANTHER" id="PTHR11947:SF20">
    <property type="entry name" value="[3-METHYL-2-OXOBUTANOATE DEHYDROGENASE [LIPOAMIDE]] KINASE, MITOCHONDRIAL"/>
    <property type="match status" value="1"/>
</dbReference>
<dbReference type="Proteomes" id="UP001610335">
    <property type="component" value="Unassembled WGS sequence"/>
</dbReference>
<dbReference type="Gene3D" id="3.40.50.970">
    <property type="match status" value="2"/>
</dbReference>
<dbReference type="SUPFAM" id="SSF55874">
    <property type="entry name" value="ATPase domain of HSP90 chaperone/DNA topoisomerase II/histidine kinase"/>
    <property type="match status" value="1"/>
</dbReference>
<dbReference type="InterPro" id="IPR036890">
    <property type="entry name" value="HATPase_C_sf"/>
</dbReference>
<keyword evidence="7 10" id="KW-0067">ATP-binding</keyword>
<dbReference type="InterPro" id="IPR005467">
    <property type="entry name" value="His_kinase_dom"/>
</dbReference>
<dbReference type="InterPro" id="IPR036784">
    <property type="entry name" value="AK/P_DHK_N_sf"/>
</dbReference>
<dbReference type="SUPFAM" id="SSF52467">
    <property type="entry name" value="DHS-like NAD/FAD-binding domain"/>
    <property type="match status" value="1"/>
</dbReference>
<reference evidence="12 13" key="1">
    <citation type="submission" date="2024-07" db="EMBL/GenBank/DDBJ databases">
        <title>Section-level genome sequencing and comparative genomics of Aspergillus sections Usti and Cavernicolus.</title>
        <authorList>
            <consortium name="Lawrence Berkeley National Laboratory"/>
            <person name="Nybo J.L."/>
            <person name="Vesth T.C."/>
            <person name="Theobald S."/>
            <person name="Frisvad J.C."/>
            <person name="Larsen T.O."/>
            <person name="Kjaerboelling I."/>
            <person name="Rothschild-Mancinelli K."/>
            <person name="Lyhne E.K."/>
            <person name="Kogle M.E."/>
            <person name="Barry K."/>
            <person name="Clum A."/>
            <person name="Na H."/>
            <person name="Ledsgaard L."/>
            <person name="Lin J."/>
            <person name="Lipzen A."/>
            <person name="Kuo A."/>
            <person name="Riley R."/>
            <person name="Mondo S."/>
            <person name="LaButti K."/>
            <person name="Haridas S."/>
            <person name="Pangalinan J."/>
            <person name="Salamov A.A."/>
            <person name="Simmons B.A."/>
            <person name="Magnuson J.K."/>
            <person name="Chen J."/>
            <person name="Drula E."/>
            <person name="Henrissat B."/>
            <person name="Wiebenga A."/>
            <person name="Lubbers R.J."/>
            <person name="Gomes A.C."/>
            <person name="Makela M.R."/>
            <person name="Stajich J."/>
            <person name="Grigoriev I.V."/>
            <person name="Mortensen U.H."/>
            <person name="De vries R.P."/>
            <person name="Baker S.E."/>
            <person name="Andersen M.R."/>
        </authorList>
    </citation>
    <scope>NUCLEOTIDE SEQUENCE [LARGE SCALE GENOMIC DNA]</scope>
    <source>
        <strain evidence="12 13">CBS 600.67</strain>
    </source>
</reference>
<dbReference type="InterPro" id="IPR029061">
    <property type="entry name" value="THDP-binding"/>
</dbReference>
<evidence type="ECO:0000256" key="1">
    <source>
        <dbReference type="ARBA" id="ARBA00006155"/>
    </source>
</evidence>
<gene>
    <name evidence="12" type="ORF">BDW59DRAFT_172498</name>
</gene>
<evidence type="ECO:0000313" key="13">
    <source>
        <dbReference type="Proteomes" id="UP001610335"/>
    </source>
</evidence>
<proteinExistence type="inferred from homology"/>
<keyword evidence="4 10" id="KW-0808">Transferase</keyword>
<keyword evidence="5 10" id="KW-0547">Nucleotide-binding</keyword>
<comment type="similarity">
    <text evidence="2">Belongs to the TPP enzyme family.</text>
</comment>
<dbReference type="InterPro" id="IPR003594">
    <property type="entry name" value="HATPase_dom"/>
</dbReference>
<dbReference type="EC" id="2.7.11.-" evidence="10"/>
<dbReference type="Pfam" id="PF02775">
    <property type="entry name" value="TPP_enzyme_C"/>
    <property type="match status" value="1"/>
</dbReference>
<dbReference type="CDD" id="cd07035">
    <property type="entry name" value="TPP_PYR_POX_like"/>
    <property type="match status" value="1"/>
</dbReference>
<dbReference type="InterPro" id="IPR012001">
    <property type="entry name" value="Thiamin_PyroP_enz_TPP-bd_dom"/>
</dbReference>
<protein>
    <recommendedName>
        <fullName evidence="10">Protein-serine/threonine kinase</fullName>
        <ecNumber evidence="10">2.7.11.-</ecNumber>
    </recommendedName>
</protein>
<name>A0ABR4IBU3_9EURO</name>
<dbReference type="EMBL" id="JBFXLS010000038">
    <property type="protein sequence ID" value="KAL2825217.1"/>
    <property type="molecule type" value="Genomic_DNA"/>
</dbReference>
<dbReference type="Pfam" id="PF10436">
    <property type="entry name" value="BCDHK_Adom3"/>
    <property type="match status" value="1"/>
</dbReference>
<dbReference type="Pfam" id="PF00205">
    <property type="entry name" value="TPP_enzyme_M"/>
    <property type="match status" value="1"/>
</dbReference>